<dbReference type="PANTHER" id="PTHR43179">
    <property type="entry name" value="RHAMNOSYLTRANSFERASE WBBL"/>
    <property type="match status" value="1"/>
</dbReference>
<comment type="caution">
    <text evidence="5">The sequence shown here is derived from an EMBL/GenBank/DDBJ whole genome shotgun (WGS) entry which is preliminary data.</text>
</comment>
<comment type="similarity">
    <text evidence="1">Belongs to the glycosyltransferase 2 family.</text>
</comment>
<organism evidence="5 6">
    <name type="scientific">Aquirufa aurantiipilula</name>
    <dbReference type="NCBI Taxonomy" id="2696561"/>
    <lineage>
        <taxon>Bacteria</taxon>
        <taxon>Pseudomonadati</taxon>
        <taxon>Bacteroidota</taxon>
        <taxon>Cytophagia</taxon>
        <taxon>Cytophagales</taxon>
        <taxon>Flectobacillaceae</taxon>
        <taxon>Aquirufa</taxon>
    </lineage>
</organism>
<proteinExistence type="inferred from homology"/>
<dbReference type="Pfam" id="PF00535">
    <property type="entry name" value="Glycos_transf_2"/>
    <property type="match status" value="1"/>
</dbReference>
<gene>
    <name evidence="5" type="ORF">PQG43_10980</name>
</gene>
<name>A0ABT6BLZ8_9BACT</name>
<reference evidence="5 6" key="1">
    <citation type="submission" date="2023-03" db="EMBL/GenBank/DDBJ databases">
        <title>Genome sequencing of Aquirufa.</title>
        <authorList>
            <person name="Pitt A."/>
            <person name="Hahn M.W."/>
        </authorList>
    </citation>
    <scope>NUCLEOTIDE SEQUENCE [LARGE SCALE GENOMIC DNA]</scope>
    <source>
        <strain evidence="5 6">WAEICH-18A</strain>
    </source>
</reference>
<keyword evidence="6" id="KW-1185">Reference proteome</keyword>
<dbReference type="CDD" id="cd04186">
    <property type="entry name" value="GT_2_like_c"/>
    <property type="match status" value="1"/>
</dbReference>
<evidence type="ECO:0000313" key="5">
    <source>
        <dbReference type="EMBL" id="MDF5691390.1"/>
    </source>
</evidence>
<evidence type="ECO:0000256" key="1">
    <source>
        <dbReference type="ARBA" id="ARBA00006739"/>
    </source>
</evidence>
<dbReference type="Proteomes" id="UP001321344">
    <property type="component" value="Unassembled WGS sequence"/>
</dbReference>
<keyword evidence="2" id="KW-0328">Glycosyltransferase</keyword>
<dbReference type="SUPFAM" id="SSF53448">
    <property type="entry name" value="Nucleotide-diphospho-sugar transferases"/>
    <property type="match status" value="1"/>
</dbReference>
<accession>A0ABT6BLZ8</accession>
<dbReference type="Gene3D" id="3.90.550.10">
    <property type="entry name" value="Spore Coat Polysaccharide Biosynthesis Protein SpsA, Chain A"/>
    <property type="match status" value="1"/>
</dbReference>
<dbReference type="RefSeq" id="WP_276344669.1">
    <property type="nucleotide sequence ID" value="NZ_JARJOW010000007.1"/>
</dbReference>
<evidence type="ECO:0000313" key="6">
    <source>
        <dbReference type="Proteomes" id="UP001321344"/>
    </source>
</evidence>
<protein>
    <submittedName>
        <fullName evidence="5">Glycosyltransferase family 2 protein</fullName>
    </submittedName>
</protein>
<feature type="domain" description="Glycosyltransferase 2-like" evidence="4">
    <location>
        <begin position="5"/>
        <end position="138"/>
    </location>
</feature>
<sequence>MSVAIVILNFNGKHFLEKFLPPVIASCPVGSIYVADNGSSDDSVDFLKNHFPEVHILLGEGNLGYAGGYNRALKSIQADYFVLMNSDIEPSENWLNPLIDYMESNTQIAAVQPFILDYQNPSHFEYAGAAGGYWDQLGFPFCRGRIFDTLEKNNGQYKTSLVNWATGACLLVRADLYWLVGGLDDYFFAHMEEIDLCWRFQRAGYQVAAVAESTVKHVGGGTLDKANPFKTYLNFRNNLILLYKNQSGLKKYVIILLRMAADGLAGIKYLTSGELSLIWAILKAHFSFYSYVLFQHPKQNLATELVRRTDINSYSKSIIWDYFIQKKKKFTDLKF</sequence>
<dbReference type="InterPro" id="IPR001173">
    <property type="entry name" value="Glyco_trans_2-like"/>
</dbReference>
<dbReference type="PANTHER" id="PTHR43179:SF12">
    <property type="entry name" value="GALACTOFURANOSYLTRANSFERASE GLFT2"/>
    <property type="match status" value="1"/>
</dbReference>
<dbReference type="InterPro" id="IPR029044">
    <property type="entry name" value="Nucleotide-diphossugar_trans"/>
</dbReference>
<keyword evidence="3" id="KW-0808">Transferase</keyword>
<evidence type="ECO:0000259" key="4">
    <source>
        <dbReference type="Pfam" id="PF00535"/>
    </source>
</evidence>
<evidence type="ECO:0000256" key="3">
    <source>
        <dbReference type="ARBA" id="ARBA00022679"/>
    </source>
</evidence>
<dbReference type="EMBL" id="JARJOW010000007">
    <property type="protein sequence ID" value="MDF5691390.1"/>
    <property type="molecule type" value="Genomic_DNA"/>
</dbReference>
<evidence type="ECO:0000256" key="2">
    <source>
        <dbReference type="ARBA" id="ARBA00022676"/>
    </source>
</evidence>